<dbReference type="RefSeq" id="WP_222160555.1">
    <property type="nucleotide sequence ID" value="NZ_CP081864.1"/>
</dbReference>
<accession>A0ABX9AS37</accession>
<dbReference type="PANTHER" id="PTHR30427:SF1">
    <property type="entry name" value="TRANSCRIPTIONAL ACTIVATOR PROTEIN LYSR"/>
    <property type="match status" value="1"/>
</dbReference>
<organism evidence="6 7">
    <name type="scientific">Symbiopectobacterium purcellii</name>
    <dbReference type="NCBI Taxonomy" id="2871826"/>
    <lineage>
        <taxon>Bacteria</taxon>
        <taxon>Pseudomonadati</taxon>
        <taxon>Pseudomonadota</taxon>
        <taxon>Gammaproteobacteria</taxon>
        <taxon>Enterobacterales</taxon>
        <taxon>Enterobacteriaceae</taxon>
    </lineage>
</organism>
<dbReference type="Gene3D" id="3.40.190.290">
    <property type="match status" value="1"/>
</dbReference>
<evidence type="ECO:0000259" key="5">
    <source>
        <dbReference type="PROSITE" id="PS50931"/>
    </source>
</evidence>
<dbReference type="EMBL" id="CP081864">
    <property type="protein sequence ID" value="QZN97518.1"/>
    <property type="molecule type" value="Genomic_DNA"/>
</dbReference>
<dbReference type="Pfam" id="PF00126">
    <property type="entry name" value="HTH_1"/>
    <property type="match status" value="1"/>
</dbReference>
<keyword evidence="3" id="KW-0238">DNA-binding</keyword>
<dbReference type="SUPFAM" id="SSF53850">
    <property type="entry name" value="Periplasmic binding protein-like II"/>
    <property type="match status" value="1"/>
</dbReference>
<name>A0ABX9AS37_9ENTR</name>
<gene>
    <name evidence="6" type="ORF">K6K13_09435</name>
</gene>
<reference evidence="6 7" key="1">
    <citation type="submission" date="2021-08" db="EMBL/GenBank/DDBJ databases">
        <title>Culture and genomic analysis of Symbiopectobacterium purcellii sp. nov. gen. nov., isolated from the leafhopper Empoasca decipiens.</title>
        <authorList>
            <person name="Nadal-Jimenez P."/>
            <person name="Siozios S."/>
            <person name="Halliday N."/>
            <person name="Camara M."/>
            <person name="Hurst G.D.D."/>
        </authorList>
    </citation>
    <scope>NUCLEOTIDE SEQUENCE [LARGE SCALE GENOMIC DNA]</scope>
    <source>
        <strain evidence="6 7">SyEd1</strain>
    </source>
</reference>
<evidence type="ECO:0000313" key="6">
    <source>
        <dbReference type="EMBL" id="QZN97518.1"/>
    </source>
</evidence>
<sequence>MLKTPLIDDLDLRQLDAFSAVISAGSITAAAKQLHRSQPAVTRLIQEFENKIGYPLFVRKGPRIHPTEQALQLHESVEHALISLHQVQVRAQEISAAEEKPLVIAATPAMAAGLLPDALAKLALTMPLQILSYTAEQAVHSVIEGRADMAISSLPLEHKNVERHWIGQTRCVVVLHEDDPLAQQERIALEALAARKIITLYNPYRQRHRFELAMKKAKITPQYVIETNASANLLACVCSGLGVAITEPVTAYGFPLHGVAVRELDVDIPYYFGVITPQAKTVRPIVVQLIDALEQRARELLPAFTLFHSDEHHKIMVSLNS</sequence>
<feature type="domain" description="HTH lysR-type" evidence="5">
    <location>
        <begin position="10"/>
        <end position="67"/>
    </location>
</feature>
<evidence type="ECO:0000313" key="7">
    <source>
        <dbReference type="Proteomes" id="UP000825886"/>
    </source>
</evidence>
<dbReference type="InterPro" id="IPR000847">
    <property type="entry name" value="LysR_HTH_N"/>
</dbReference>
<evidence type="ECO:0000256" key="2">
    <source>
        <dbReference type="ARBA" id="ARBA00023015"/>
    </source>
</evidence>
<proteinExistence type="inferred from homology"/>
<dbReference type="InterPro" id="IPR036388">
    <property type="entry name" value="WH-like_DNA-bd_sf"/>
</dbReference>
<keyword evidence="7" id="KW-1185">Reference proteome</keyword>
<dbReference type="Gene3D" id="1.10.10.10">
    <property type="entry name" value="Winged helix-like DNA-binding domain superfamily/Winged helix DNA-binding domain"/>
    <property type="match status" value="1"/>
</dbReference>
<dbReference type="InterPro" id="IPR036390">
    <property type="entry name" value="WH_DNA-bd_sf"/>
</dbReference>
<keyword evidence="2" id="KW-0805">Transcription regulation</keyword>
<dbReference type="PANTHER" id="PTHR30427">
    <property type="entry name" value="TRANSCRIPTIONAL ACTIVATOR PROTEIN LYSR"/>
    <property type="match status" value="1"/>
</dbReference>
<keyword evidence="4" id="KW-0804">Transcription</keyword>
<protein>
    <submittedName>
        <fullName evidence="6">LysR family transcriptional regulator</fullName>
    </submittedName>
</protein>
<evidence type="ECO:0000256" key="1">
    <source>
        <dbReference type="ARBA" id="ARBA00009437"/>
    </source>
</evidence>
<dbReference type="Proteomes" id="UP000825886">
    <property type="component" value="Chromosome"/>
</dbReference>
<dbReference type="SUPFAM" id="SSF46785">
    <property type="entry name" value="Winged helix' DNA-binding domain"/>
    <property type="match status" value="1"/>
</dbReference>
<dbReference type="PRINTS" id="PR00039">
    <property type="entry name" value="HTHLYSR"/>
</dbReference>
<comment type="similarity">
    <text evidence="1">Belongs to the LysR transcriptional regulatory family.</text>
</comment>
<evidence type="ECO:0000256" key="3">
    <source>
        <dbReference type="ARBA" id="ARBA00023125"/>
    </source>
</evidence>
<evidence type="ECO:0000256" key="4">
    <source>
        <dbReference type="ARBA" id="ARBA00023163"/>
    </source>
</evidence>
<dbReference type="InterPro" id="IPR005119">
    <property type="entry name" value="LysR_subst-bd"/>
</dbReference>
<dbReference type="Pfam" id="PF03466">
    <property type="entry name" value="LysR_substrate"/>
    <property type="match status" value="1"/>
</dbReference>
<dbReference type="PROSITE" id="PS50931">
    <property type="entry name" value="HTH_LYSR"/>
    <property type="match status" value="1"/>
</dbReference>